<dbReference type="Proteomes" id="UP000284403">
    <property type="component" value="Unassembled WGS sequence"/>
</dbReference>
<evidence type="ECO:0000256" key="1">
    <source>
        <dbReference type="SAM" id="Coils"/>
    </source>
</evidence>
<feature type="region of interest" description="Disordered" evidence="2">
    <location>
        <begin position="100"/>
        <end position="132"/>
    </location>
</feature>
<dbReference type="RefSeq" id="XP_029229762.1">
    <property type="nucleotide sequence ID" value="XM_029370324.1"/>
</dbReference>
<dbReference type="GeneID" id="40317017"/>
<feature type="region of interest" description="Disordered" evidence="2">
    <location>
        <begin position="353"/>
        <end position="388"/>
    </location>
</feature>
<accession>A0A3S5ITM2</accession>
<name>A0A3S5ITM2_9TRYP</name>
<sequence length="454" mass="49825">MPRAEEEVRSTAALLTELQRLRSDPVLRPYVGGSALRPPTLRAAEGTPSRREEGAESLVAFQTRLSREEETRLRNSLEAQRAFQQALQSLAACRAIPGAAAEGRTRTDPPPPPAAPAAGPAGLSFAPRSESAVGERAAERLQDAAATMQEKLALRDRTIQRLQTELDETRAMYEAEIARMRAAHAQWRHEAEREAAELKTQLTQWDLVGHSTVSATADSAEFLEALEFKERLLQEMQDAFQRASEEWKSDTARTVAELRLTAEQEVRGVVNKAKGLVEELQTALSALATCRPCPTAPLTADVAERLLQEEATLLSSWEEKLREHVRTAVRRAVRGRVKELLRPLVERELPRLRELGAPRQPSPAHAALTAGPARGASPPPVLISSPSPDAVRYGEAPALLRQERRAPPQRREFSAESATAATVLGAVAQHVTAEEQLGPHAGTGRPSWLKRFCY</sequence>
<proteinExistence type="predicted"/>
<organism evidence="3 4">
    <name type="scientific">Trypanosoma conorhini</name>
    <dbReference type="NCBI Taxonomy" id="83891"/>
    <lineage>
        <taxon>Eukaryota</taxon>
        <taxon>Discoba</taxon>
        <taxon>Euglenozoa</taxon>
        <taxon>Kinetoplastea</taxon>
        <taxon>Metakinetoplastina</taxon>
        <taxon>Trypanosomatida</taxon>
        <taxon>Trypanosomatidae</taxon>
        <taxon>Trypanosoma</taxon>
    </lineage>
</organism>
<evidence type="ECO:0000313" key="3">
    <source>
        <dbReference type="EMBL" id="RNF22138.1"/>
    </source>
</evidence>
<evidence type="ECO:0000313" key="4">
    <source>
        <dbReference type="Proteomes" id="UP000284403"/>
    </source>
</evidence>
<reference evidence="3 4" key="1">
    <citation type="journal article" date="2018" name="BMC Genomics">
        <title>Genomic comparison of Trypanosoma conorhini and Trypanosoma rangeli to Trypanosoma cruzi strains of high and low virulence.</title>
        <authorList>
            <person name="Bradwell K.R."/>
            <person name="Koparde V.N."/>
            <person name="Matveyev A.V."/>
            <person name="Serrano M.G."/>
            <person name="Alves J.M."/>
            <person name="Parikh H."/>
            <person name="Huang B."/>
            <person name="Lee V."/>
            <person name="Espinosa-Alvarez O."/>
            <person name="Ortiz P.A."/>
            <person name="Costa-Martins A.G."/>
            <person name="Teixeira M.M."/>
            <person name="Buck G.A."/>
        </authorList>
    </citation>
    <scope>NUCLEOTIDE SEQUENCE [LARGE SCALE GENOMIC DNA]</scope>
    <source>
        <strain evidence="3 4">025E</strain>
    </source>
</reference>
<dbReference type="OrthoDB" id="250635at2759"/>
<keyword evidence="1" id="KW-0175">Coiled coil</keyword>
<dbReference type="EMBL" id="MKKU01000142">
    <property type="protein sequence ID" value="RNF22138.1"/>
    <property type="molecule type" value="Genomic_DNA"/>
</dbReference>
<keyword evidence="4" id="KW-1185">Reference proteome</keyword>
<feature type="coiled-coil region" evidence="1">
    <location>
        <begin position="159"/>
        <end position="246"/>
    </location>
</feature>
<evidence type="ECO:0000256" key="2">
    <source>
        <dbReference type="SAM" id="MobiDB-lite"/>
    </source>
</evidence>
<dbReference type="AlphaFoldDB" id="A0A3S5ITM2"/>
<comment type="caution">
    <text evidence="3">The sequence shown here is derived from an EMBL/GenBank/DDBJ whole genome shotgun (WGS) entry which is preliminary data.</text>
</comment>
<gene>
    <name evidence="3" type="ORF">Tco025E_03406</name>
</gene>
<protein>
    <submittedName>
        <fullName evidence="3">Uncharacterized protein</fullName>
    </submittedName>
</protein>
<feature type="region of interest" description="Disordered" evidence="2">
    <location>
        <begin position="26"/>
        <end position="55"/>
    </location>
</feature>